<feature type="domain" description="Tr-type G" evidence="9">
    <location>
        <begin position="9"/>
        <end position="278"/>
    </location>
</feature>
<keyword evidence="4 8" id="KW-0547">Nucleotide-binding</keyword>
<dbReference type="GO" id="GO:0006449">
    <property type="term" value="P:regulation of translational termination"/>
    <property type="evidence" value="ECO:0007669"/>
    <property type="project" value="UniProtKB-UniRule"/>
</dbReference>
<keyword evidence="5 8" id="KW-0648">Protein biosynthesis</keyword>
<evidence type="ECO:0000256" key="8">
    <source>
        <dbReference type="HAMAP-Rule" id="MF_00072"/>
    </source>
</evidence>
<dbReference type="PANTHER" id="PTHR43556">
    <property type="entry name" value="PEPTIDE CHAIN RELEASE FACTOR RF3"/>
    <property type="match status" value="1"/>
</dbReference>
<reference evidence="10 11" key="1">
    <citation type="journal article" date="2014" name="PLoS ONE">
        <title>The first complete genome sequence of the class fimbriimonadia in the phylum armatimonadetes.</title>
        <authorList>
            <person name="Hu Z.Y."/>
            <person name="Wang Y.Z."/>
            <person name="Im W.T."/>
            <person name="Wang S.Y."/>
            <person name="Zhao G.P."/>
            <person name="Zheng H.J."/>
            <person name="Quan Z.X."/>
        </authorList>
    </citation>
    <scope>NUCLEOTIDE SEQUENCE [LARGE SCALE GENOMIC DNA]</scope>
    <source>
        <strain evidence="10">Gsoil 348</strain>
    </source>
</reference>
<dbReference type="Pfam" id="PF00009">
    <property type="entry name" value="GTP_EFTU"/>
    <property type="match status" value="1"/>
</dbReference>
<keyword evidence="3 8" id="KW-0963">Cytoplasm</keyword>
<dbReference type="CDD" id="cd03689">
    <property type="entry name" value="RF3_II"/>
    <property type="match status" value="1"/>
</dbReference>
<organism evidence="10 11">
    <name type="scientific">Fimbriimonas ginsengisoli Gsoil 348</name>
    <dbReference type="NCBI Taxonomy" id="661478"/>
    <lineage>
        <taxon>Bacteria</taxon>
        <taxon>Bacillati</taxon>
        <taxon>Armatimonadota</taxon>
        <taxon>Fimbriimonadia</taxon>
        <taxon>Fimbriimonadales</taxon>
        <taxon>Fimbriimonadaceae</taxon>
        <taxon>Fimbriimonas</taxon>
    </lineage>
</organism>
<dbReference type="AlphaFoldDB" id="A0A068NRL4"/>
<dbReference type="NCBIfam" id="TIGR00231">
    <property type="entry name" value="small_GTP"/>
    <property type="match status" value="1"/>
</dbReference>
<dbReference type="PANTHER" id="PTHR43556:SF2">
    <property type="entry name" value="PEPTIDE CHAIN RELEASE FACTOR RF3"/>
    <property type="match status" value="1"/>
</dbReference>
<dbReference type="InterPro" id="IPR053905">
    <property type="entry name" value="EF-G-like_DII"/>
</dbReference>
<dbReference type="InterPro" id="IPR038467">
    <property type="entry name" value="RF3_dom_3_sf"/>
</dbReference>
<dbReference type="Gene3D" id="3.40.50.300">
    <property type="entry name" value="P-loop containing nucleotide triphosphate hydrolases"/>
    <property type="match status" value="1"/>
</dbReference>
<feature type="binding site" evidence="8">
    <location>
        <begin position="86"/>
        <end position="90"/>
    </location>
    <ligand>
        <name>GTP</name>
        <dbReference type="ChEBI" id="CHEBI:37565"/>
    </ligand>
</feature>
<dbReference type="Proteomes" id="UP000027982">
    <property type="component" value="Chromosome"/>
</dbReference>
<dbReference type="STRING" id="661478.OP10G_2042"/>
<dbReference type="InterPro" id="IPR005225">
    <property type="entry name" value="Small_GTP-bd"/>
</dbReference>
<dbReference type="KEGG" id="fgi:OP10G_2042"/>
<dbReference type="InterPro" id="IPR031157">
    <property type="entry name" value="G_TR_CS"/>
</dbReference>
<evidence type="ECO:0000256" key="3">
    <source>
        <dbReference type="ARBA" id="ARBA00022490"/>
    </source>
</evidence>
<evidence type="ECO:0000313" key="10">
    <source>
        <dbReference type="EMBL" id="AIE85410.1"/>
    </source>
</evidence>
<dbReference type="InterPro" id="IPR004548">
    <property type="entry name" value="PrfC"/>
</dbReference>
<dbReference type="SUPFAM" id="SSF52540">
    <property type="entry name" value="P-loop containing nucleoside triphosphate hydrolases"/>
    <property type="match status" value="1"/>
</dbReference>
<evidence type="ECO:0000256" key="4">
    <source>
        <dbReference type="ARBA" id="ARBA00022741"/>
    </source>
</evidence>
<evidence type="ECO:0000256" key="7">
    <source>
        <dbReference type="ARBA" id="ARBA00073639"/>
    </source>
</evidence>
<keyword evidence="11" id="KW-1185">Reference proteome</keyword>
<dbReference type="InterPro" id="IPR041732">
    <property type="entry name" value="RF3_GTP-bd"/>
</dbReference>
<dbReference type="GO" id="GO:0016150">
    <property type="term" value="F:translation release factor activity, codon nonspecific"/>
    <property type="evidence" value="ECO:0007669"/>
    <property type="project" value="TreeGrafter"/>
</dbReference>
<evidence type="ECO:0000313" key="11">
    <source>
        <dbReference type="Proteomes" id="UP000027982"/>
    </source>
</evidence>
<dbReference type="PROSITE" id="PS51722">
    <property type="entry name" value="G_TR_2"/>
    <property type="match status" value="1"/>
</dbReference>
<dbReference type="GO" id="GO:0005829">
    <property type="term" value="C:cytosol"/>
    <property type="evidence" value="ECO:0007669"/>
    <property type="project" value="TreeGrafter"/>
</dbReference>
<dbReference type="FunFam" id="3.30.70.3280:FF:000001">
    <property type="entry name" value="Peptide chain release factor 3"/>
    <property type="match status" value="1"/>
</dbReference>
<dbReference type="InterPro" id="IPR035647">
    <property type="entry name" value="EFG_III/V"/>
</dbReference>
<dbReference type="EMBL" id="CP007139">
    <property type="protein sequence ID" value="AIE85410.1"/>
    <property type="molecule type" value="Genomic_DNA"/>
</dbReference>
<dbReference type="HOGENOM" id="CLU_002794_2_1_0"/>
<evidence type="ECO:0000256" key="6">
    <source>
        <dbReference type="ARBA" id="ARBA00023134"/>
    </source>
</evidence>
<dbReference type="Gene3D" id="2.40.30.10">
    <property type="entry name" value="Translation factors"/>
    <property type="match status" value="1"/>
</dbReference>
<dbReference type="Pfam" id="PF22042">
    <property type="entry name" value="EF-G_D2"/>
    <property type="match status" value="1"/>
</dbReference>
<comment type="function">
    <text evidence="8">Increases the formation of ribosomal termination complexes and stimulates activities of RF-1 and RF-2. It binds guanine nucleotides and has strong preference for UGA stop codons. It may interact directly with the ribosome. The stimulation of RF-1 and RF-2 is significantly reduced by GTP and GDP, but not by GMP.</text>
</comment>
<dbReference type="InterPro" id="IPR027417">
    <property type="entry name" value="P-loop_NTPase"/>
</dbReference>
<dbReference type="OrthoDB" id="9760518at2"/>
<dbReference type="NCBIfam" id="TIGR00503">
    <property type="entry name" value="prfC"/>
    <property type="match status" value="1"/>
</dbReference>
<dbReference type="RefSeq" id="WP_025226015.1">
    <property type="nucleotide sequence ID" value="NZ_CP007139.1"/>
</dbReference>
<dbReference type="PRINTS" id="PR00315">
    <property type="entry name" value="ELONGATNFCT"/>
</dbReference>
<dbReference type="GO" id="GO:0016149">
    <property type="term" value="F:translation release factor activity, codon specific"/>
    <property type="evidence" value="ECO:0007669"/>
    <property type="project" value="UniProtKB-UniRule"/>
</dbReference>
<gene>
    <name evidence="8" type="primary">prfC</name>
    <name evidence="10" type="ORF">OP10G_2042</name>
</gene>
<evidence type="ECO:0000256" key="2">
    <source>
        <dbReference type="ARBA" id="ARBA00009978"/>
    </source>
</evidence>
<dbReference type="InterPro" id="IPR000795">
    <property type="entry name" value="T_Tr_GTP-bd_dom"/>
</dbReference>
<dbReference type="GO" id="GO:0005525">
    <property type="term" value="F:GTP binding"/>
    <property type="evidence" value="ECO:0007669"/>
    <property type="project" value="UniProtKB-UniRule"/>
</dbReference>
<feature type="binding site" evidence="8">
    <location>
        <begin position="18"/>
        <end position="25"/>
    </location>
    <ligand>
        <name>GTP</name>
        <dbReference type="ChEBI" id="CHEBI:37565"/>
    </ligand>
</feature>
<dbReference type="SUPFAM" id="SSF50447">
    <property type="entry name" value="Translation proteins"/>
    <property type="match status" value="1"/>
</dbReference>
<dbReference type="PROSITE" id="PS00301">
    <property type="entry name" value="G_TR_1"/>
    <property type="match status" value="1"/>
</dbReference>
<dbReference type="Gene3D" id="3.30.70.3280">
    <property type="entry name" value="Peptide chain release factor 3, domain III"/>
    <property type="match status" value="1"/>
</dbReference>
<dbReference type="InterPro" id="IPR009000">
    <property type="entry name" value="Transl_B-barrel_sf"/>
</dbReference>
<evidence type="ECO:0000259" key="9">
    <source>
        <dbReference type="PROSITE" id="PS51722"/>
    </source>
</evidence>
<comment type="similarity">
    <text evidence="2 8">Belongs to the TRAFAC class translation factor GTPase superfamily. Classic translation factor GTPase family. PrfC subfamily.</text>
</comment>
<comment type="subcellular location">
    <subcellularLocation>
        <location evidence="1 8">Cytoplasm</location>
    </subcellularLocation>
</comment>
<sequence>MSQITDQTARRRTFAIISHPDAGKTTLTEKLLLYGGAIQLAGSVKARRNQRKATSDWMELEKERGISVTSTVLQFEYKDHVLNLLDTPGHNDFSADTYRTLTAADSAVMLIDNAKGVETQTKKLFAVCRDRGIPIFTFVNKMDHPGRGPLALLTEVEEVLGIASVPVNWPIGQGSDFKGVYDRETKKVHLYSRTAHGATKAELEVLNLDDPRITDVIGADLYQTLLDDIDLLDIAGEGLELEKVARGELTPVFFGSALTNFGVELFLSRFMDIAPAPTVRVADKGPVPAEGPFSGFVFKIQANMDPNHRDRIAFLRVVSGRFEKDMEAAHTRTGKKLRLSRPQRLFAQDRETVEEAYPGDIVGLTNPGAFQLGDTLSSGEIIRFDEVPSFAPEVFSFIRNDDVGRLKHFEKGIQQLCEEGLVDLFWDRRSARREPILGAVGKLQFEVVQHRLRSEYGVESGLEPLGFEVIRWVEGDPVELRSVYWGSNARLVEDDFGNAVVLIMSAWNLQYLEDQNPKLQFFKSRNELDRSRTAERTVRK</sequence>
<dbReference type="GO" id="GO:0003924">
    <property type="term" value="F:GTPase activity"/>
    <property type="evidence" value="ECO:0007669"/>
    <property type="project" value="InterPro"/>
</dbReference>
<dbReference type="HAMAP" id="MF_00072">
    <property type="entry name" value="Rel_fac_3"/>
    <property type="match status" value="1"/>
</dbReference>
<keyword evidence="6 8" id="KW-0342">GTP-binding</keyword>
<dbReference type="CDD" id="cd04169">
    <property type="entry name" value="RF3"/>
    <property type="match status" value="1"/>
</dbReference>
<dbReference type="SUPFAM" id="SSF54980">
    <property type="entry name" value="EF-G C-terminal domain-like"/>
    <property type="match status" value="1"/>
</dbReference>
<protein>
    <recommendedName>
        <fullName evidence="7 8">Peptide chain release factor 3</fullName>
        <shortName evidence="8">RF-3</shortName>
    </recommendedName>
</protein>
<dbReference type="FunFam" id="3.40.50.300:FF:000542">
    <property type="entry name" value="Peptide chain release factor 3"/>
    <property type="match status" value="1"/>
</dbReference>
<dbReference type="eggNOG" id="COG4108">
    <property type="taxonomic scope" value="Bacteria"/>
</dbReference>
<proteinExistence type="inferred from homology"/>
<dbReference type="InterPro" id="IPR032090">
    <property type="entry name" value="RF3_C"/>
</dbReference>
<dbReference type="Pfam" id="PF16658">
    <property type="entry name" value="RF3_C"/>
    <property type="match status" value="1"/>
</dbReference>
<name>A0A068NRL4_FIMGI</name>
<evidence type="ECO:0000256" key="1">
    <source>
        <dbReference type="ARBA" id="ARBA00004496"/>
    </source>
</evidence>
<dbReference type="NCBIfam" id="NF001964">
    <property type="entry name" value="PRK00741.1"/>
    <property type="match status" value="1"/>
</dbReference>
<accession>A0A068NRL4</accession>
<feature type="binding site" evidence="8">
    <location>
        <begin position="140"/>
        <end position="143"/>
    </location>
    <ligand>
        <name>GTP</name>
        <dbReference type="ChEBI" id="CHEBI:37565"/>
    </ligand>
</feature>
<evidence type="ECO:0000256" key="5">
    <source>
        <dbReference type="ARBA" id="ARBA00022917"/>
    </source>
</evidence>